<evidence type="ECO:0000256" key="1">
    <source>
        <dbReference type="ARBA" id="ARBA00004875"/>
    </source>
</evidence>
<comment type="catalytic activity">
    <reaction evidence="9">
        <text>D-gluconate + ATP = 6-phospho-D-gluconate + ADP + H(+)</text>
        <dbReference type="Rhea" id="RHEA:19433"/>
        <dbReference type="ChEBI" id="CHEBI:15378"/>
        <dbReference type="ChEBI" id="CHEBI:18391"/>
        <dbReference type="ChEBI" id="CHEBI:30616"/>
        <dbReference type="ChEBI" id="CHEBI:58759"/>
        <dbReference type="ChEBI" id="CHEBI:456216"/>
        <dbReference type="EC" id="2.7.1.12"/>
    </reaction>
</comment>
<accession>A8N7L7</accession>
<evidence type="ECO:0000313" key="12">
    <source>
        <dbReference type="Proteomes" id="UP000001861"/>
    </source>
</evidence>
<dbReference type="eggNOG" id="KOG3354">
    <property type="taxonomic scope" value="Eukaryota"/>
</dbReference>
<dbReference type="InParanoid" id="A8N7L7"/>
<dbReference type="InterPro" id="IPR006001">
    <property type="entry name" value="Therm_gnt_kin"/>
</dbReference>
<dbReference type="STRING" id="240176.A8N7L7"/>
<comment type="caution">
    <text evidence="11">The sequence shown here is derived from an EMBL/GenBank/DDBJ whole genome shotgun (WGS) entry which is preliminary data.</text>
</comment>
<dbReference type="GO" id="GO:0005524">
    <property type="term" value="F:ATP binding"/>
    <property type="evidence" value="ECO:0007669"/>
    <property type="project" value="UniProtKB-KW"/>
</dbReference>
<organism evidence="11 12">
    <name type="scientific">Coprinopsis cinerea (strain Okayama-7 / 130 / ATCC MYA-4618 / FGSC 9003)</name>
    <name type="common">Inky cap fungus</name>
    <name type="synonym">Hormographiella aspergillata</name>
    <dbReference type="NCBI Taxonomy" id="240176"/>
    <lineage>
        <taxon>Eukaryota</taxon>
        <taxon>Fungi</taxon>
        <taxon>Dikarya</taxon>
        <taxon>Basidiomycota</taxon>
        <taxon>Agaricomycotina</taxon>
        <taxon>Agaricomycetes</taxon>
        <taxon>Agaricomycetidae</taxon>
        <taxon>Agaricales</taxon>
        <taxon>Agaricineae</taxon>
        <taxon>Psathyrellaceae</taxon>
        <taxon>Coprinopsis</taxon>
    </lineage>
</organism>
<keyword evidence="7" id="KW-0067">ATP-binding</keyword>
<dbReference type="SUPFAM" id="SSF52540">
    <property type="entry name" value="P-loop containing nucleoside triphosphate hydrolases"/>
    <property type="match status" value="1"/>
</dbReference>
<dbReference type="GO" id="GO:0046316">
    <property type="term" value="F:gluconokinase activity"/>
    <property type="evidence" value="ECO:0007669"/>
    <property type="project" value="UniProtKB-EC"/>
</dbReference>
<dbReference type="RefSeq" id="XP_001830823.1">
    <property type="nucleotide sequence ID" value="XM_001830771.2"/>
</dbReference>
<proteinExistence type="inferred from homology"/>
<comment type="similarity">
    <text evidence="2">Belongs to the gluconokinase GntK/GntV family.</text>
</comment>
<evidence type="ECO:0000256" key="4">
    <source>
        <dbReference type="ARBA" id="ARBA00022679"/>
    </source>
</evidence>
<dbReference type="PANTHER" id="PTHR43442">
    <property type="entry name" value="GLUCONOKINASE-RELATED"/>
    <property type="match status" value="1"/>
</dbReference>
<name>A8N7L7_COPC7</name>
<dbReference type="Pfam" id="PF13238">
    <property type="entry name" value="AAA_18"/>
    <property type="match status" value="1"/>
</dbReference>
<comment type="pathway">
    <text evidence="1">Carbohydrate acid metabolism; D-gluconate degradation.</text>
</comment>
<gene>
    <name evidence="11" type="ORF">CC1G_02274</name>
</gene>
<evidence type="ECO:0000256" key="6">
    <source>
        <dbReference type="ARBA" id="ARBA00022777"/>
    </source>
</evidence>
<dbReference type="OMA" id="YEGDDYH"/>
<keyword evidence="5" id="KW-0547">Nucleotide-binding</keyword>
<evidence type="ECO:0000256" key="3">
    <source>
        <dbReference type="ARBA" id="ARBA00012054"/>
    </source>
</evidence>
<dbReference type="VEuPathDB" id="FungiDB:CC1G_02274"/>
<dbReference type="EC" id="2.7.1.12" evidence="3"/>
<evidence type="ECO:0000313" key="11">
    <source>
        <dbReference type="EMBL" id="EAU90887.1"/>
    </source>
</evidence>
<evidence type="ECO:0000256" key="8">
    <source>
        <dbReference type="ARBA" id="ARBA00029835"/>
    </source>
</evidence>
<feature type="compositionally biased region" description="Basic and acidic residues" evidence="10">
    <location>
        <begin position="21"/>
        <end position="31"/>
    </location>
</feature>
<dbReference type="FunCoup" id="A8N7L7">
    <property type="interactions" value="594"/>
</dbReference>
<dbReference type="Proteomes" id="UP000001861">
    <property type="component" value="Unassembled WGS sequence"/>
</dbReference>
<protein>
    <recommendedName>
        <fullName evidence="3">gluconokinase</fullName>
        <ecNumber evidence="3">2.7.1.12</ecNumber>
    </recommendedName>
    <alternativeName>
        <fullName evidence="8">Gluconate kinase</fullName>
    </alternativeName>
</protein>
<dbReference type="UniPathway" id="UPA00792"/>
<keyword evidence="4" id="KW-0808">Transferase</keyword>
<dbReference type="AlphaFoldDB" id="A8N7L7"/>
<dbReference type="PANTHER" id="PTHR43442:SF3">
    <property type="entry name" value="GLUCONOKINASE-RELATED"/>
    <property type="match status" value="1"/>
</dbReference>
<reference evidence="11 12" key="1">
    <citation type="journal article" date="2010" name="Proc. Natl. Acad. Sci. U.S.A.">
        <title>Insights into evolution of multicellular fungi from the assembled chromosomes of the mushroom Coprinopsis cinerea (Coprinus cinereus).</title>
        <authorList>
            <person name="Stajich J.E."/>
            <person name="Wilke S.K."/>
            <person name="Ahren D."/>
            <person name="Au C.H."/>
            <person name="Birren B.W."/>
            <person name="Borodovsky M."/>
            <person name="Burns C."/>
            <person name="Canback B."/>
            <person name="Casselton L.A."/>
            <person name="Cheng C.K."/>
            <person name="Deng J."/>
            <person name="Dietrich F.S."/>
            <person name="Fargo D.C."/>
            <person name="Farman M.L."/>
            <person name="Gathman A.C."/>
            <person name="Goldberg J."/>
            <person name="Guigo R."/>
            <person name="Hoegger P.J."/>
            <person name="Hooker J.B."/>
            <person name="Huggins A."/>
            <person name="James T.Y."/>
            <person name="Kamada T."/>
            <person name="Kilaru S."/>
            <person name="Kodira C."/>
            <person name="Kues U."/>
            <person name="Kupfer D."/>
            <person name="Kwan H.S."/>
            <person name="Lomsadze A."/>
            <person name="Li W."/>
            <person name="Lilly W.W."/>
            <person name="Ma L.J."/>
            <person name="Mackey A.J."/>
            <person name="Manning G."/>
            <person name="Martin F."/>
            <person name="Muraguchi H."/>
            <person name="Natvig D.O."/>
            <person name="Palmerini H."/>
            <person name="Ramesh M.A."/>
            <person name="Rehmeyer C.J."/>
            <person name="Roe B.A."/>
            <person name="Shenoy N."/>
            <person name="Stanke M."/>
            <person name="Ter-Hovhannisyan V."/>
            <person name="Tunlid A."/>
            <person name="Velagapudi R."/>
            <person name="Vision T.J."/>
            <person name="Zeng Q."/>
            <person name="Zolan M.E."/>
            <person name="Pukkila P.J."/>
        </authorList>
    </citation>
    <scope>NUCLEOTIDE SEQUENCE [LARGE SCALE GENOMIC DNA]</scope>
    <source>
        <strain evidence="12">Okayama-7 / 130 / ATCC MYA-4618 / FGSC 9003</strain>
    </source>
</reference>
<dbReference type="EMBL" id="AACS02000003">
    <property type="protein sequence ID" value="EAU90887.1"/>
    <property type="molecule type" value="Genomic_DNA"/>
</dbReference>
<keyword evidence="12" id="KW-1185">Reference proteome</keyword>
<evidence type="ECO:0000256" key="5">
    <source>
        <dbReference type="ARBA" id="ARBA00022741"/>
    </source>
</evidence>
<dbReference type="GO" id="GO:0005975">
    <property type="term" value="P:carbohydrate metabolic process"/>
    <property type="evidence" value="ECO:0007669"/>
    <property type="project" value="InterPro"/>
</dbReference>
<evidence type="ECO:0000256" key="2">
    <source>
        <dbReference type="ARBA" id="ARBA00008420"/>
    </source>
</evidence>
<keyword evidence="6" id="KW-0418">Kinase</keyword>
<dbReference type="Gene3D" id="3.40.50.300">
    <property type="entry name" value="P-loop containing nucleotide triphosphate hydrolases"/>
    <property type="match status" value="1"/>
</dbReference>
<feature type="region of interest" description="Disordered" evidence="10">
    <location>
        <begin position="1"/>
        <end position="33"/>
    </location>
</feature>
<evidence type="ECO:0000256" key="10">
    <source>
        <dbReference type="SAM" id="MobiDB-lite"/>
    </source>
</evidence>
<dbReference type="KEGG" id="cci:CC1G_02274"/>
<evidence type="ECO:0000256" key="7">
    <source>
        <dbReference type="ARBA" id="ARBA00022840"/>
    </source>
</evidence>
<feature type="compositionally biased region" description="Polar residues" evidence="10">
    <location>
        <begin position="9"/>
        <end position="19"/>
    </location>
</feature>
<dbReference type="CDD" id="cd02021">
    <property type="entry name" value="GntK"/>
    <property type="match status" value="1"/>
</dbReference>
<evidence type="ECO:0000256" key="9">
    <source>
        <dbReference type="ARBA" id="ARBA00048090"/>
    </source>
</evidence>
<dbReference type="GO" id="GO:0005737">
    <property type="term" value="C:cytoplasm"/>
    <property type="evidence" value="ECO:0007669"/>
    <property type="project" value="TreeGrafter"/>
</dbReference>
<dbReference type="GeneID" id="6007271"/>
<dbReference type="OrthoDB" id="275177at2759"/>
<sequence length="252" mass="27417">MPAIHLNGTADQGANSHPQTQKKEGGEEPKGGPKTVLIVVMGVSGTGKSTLGSTLAKELRMEWIEGDDLHPKANVDKMSAGIPLNDADREPWLELIRTTAEQKIVELQSQSAKQEFEGGGKVQGVVVGCSALKVYYRDILRGLRRPASHPSNAQKLKEANGVDIPSDLLKPPLPEILPTFFVFINGPREVLYDRMEKRPGHFMKASMLDSQLNTLEPPTGEEGVITVSLESTTEEQVEVAKQALAEMLGMEL</sequence>
<dbReference type="InterPro" id="IPR027417">
    <property type="entry name" value="P-loop_NTPase"/>
</dbReference>